<dbReference type="AlphaFoldDB" id="A0A9Q8T2D5"/>
<evidence type="ECO:0000313" key="1">
    <source>
        <dbReference type="EMBL" id="UQC87633.1"/>
    </source>
</evidence>
<dbReference type="Proteomes" id="UP000830671">
    <property type="component" value="Chromosome 7"/>
</dbReference>
<protein>
    <submittedName>
        <fullName evidence="1">Uncharacterized protein</fullName>
    </submittedName>
</protein>
<dbReference type="RefSeq" id="XP_049149241.1">
    <property type="nucleotide sequence ID" value="XM_049292095.1"/>
</dbReference>
<dbReference type="KEGG" id="clup:CLUP02_13151"/>
<gene>
    <name evidence="1" type="ORF">CLUP02_13151</name>
</gene>
<name>A0A9Q8T2D5_9PEZI</name>
<dbReference type="GeneID" id="73347105"/>
<proteinExistence type="predicted"/>
<sequence length="103" mass="11955">MYVTKWSEEDAASLRLEEPRVHGRAAAGTLLGQLKTQNETLQRNSGMAAKKLPGMGPSREVFRIDITLVATRIFVYLEDQFRYFNWKIVTMSCLSLMRQTWLW</sequence>
<organism evidence="1 2">
    <name type="scientific">Colletotrichum lupini</name>
    <dbReference type="NCBI Taxonomy" id="145971"/>
    <lineage>
        <taxon>Eukaryota</taxon>
        <taxon>Fungi</taxon>
        <taxon>Dikarya</taxon>
        <taxon>Ascomycota</taxon>
        <taxon>Pezizomycotina</taxon>
        <taxon>Sordariomycetes</taxon>
        <taxon>Hypocreomycetidae</taxon>
        <taxon>Glomerellales</taxon>
        <taxon>Glomerellaceae</taxon>
        <taxon>Colletotrichum</taxon>
        <taxon>Colletotrichum acutatum species complex</taxon>
    </lineage>
</organism>
<accession>A0A9Q8T2D5</accession>
<dbReference type="EMBL" id="CP019479">
    <property type="protein sequence ID" value="UQC87633.1"/>
    <property type="molecule type" value="Genomic_DNA"/>
</dbReference>
<reference evidence="1" key="1">
    <citation type="journal article" date="2021" name="Mol. Plant Microbe Interact.">
        <title>Complete Genome Sequence of the Plant-Pathogenic Fungus Colletotrichum lupini.</title>
        <authorList>
            <person name="Baroncelli R."/>
            <person name="Pensec F."/>
            <person name="Da Lio D."/>
            <person name="Boufleur T."/>
            <person name="Vicente I."/>
            <person name="Sarrocco S."/>
            <person name="Picot A."/>
            <person name="Baraldi E."/>
            <person name="Sukno S."/>
            <person name="Thon M."/>
            <person name="Le Floch G."/>
        </authorList>
    </citation>
    <scope>NUCLEOTIDE SEQUENCE</scope>
    <source>
        <strain evidence="1">IMI 504893</strain>
    </source>
</reference>
<keyword evidence="2" id="KW-1185">Reference proteome</keyword>
<evidence type="ECO:0000313" key="2">
    <source>
        <dbReference type="Proteomes" id="UP000830671"/>
    </source>
</evidence>